<dbReference type="SUPFAM" id="SSF50685">
    <property type="entry name" value="Barwin-like endoglucanases"/>
    <property type="match status" value="1"/>
</dbReference>
<reference evidence="2 3" key="1">
    <citation type="journal article" date="2018" name="Nat. Genet.">
        <title>The Rosa genome provides new insights in the design of modern roses.</title>
        <authorList>
            <person name="Bendahmane M."/>
        </authorList>
    </citation>
    <scope>NUCLEOTIDE SEQUENCE [LARGE SCALE GENOMIC DNA]</scope>
    <source>
        <strain evidence="3">cv. Old Blush</strain>
    </source>
</reference>
<feature type="signal peptide" evidence="1">
    <location>
        <begin position="1"/>
        <end position="24"/>
    </location>
</feature>
<dbReference type="Proteomes" id="UP000238479">
    <property type="component" value="Chromosome 2"/>
</dbReference>
<dbReference type="EMBL" id="PDCK01000040">
    <property type="protein sequence ID" value="PRQ53402.1"/>
    <property type="molecule type" value="Genomic_DNA"/>
</dbReference>
<keyword evidence="3" id="KW-1185">Reference proteome</keyword>
<accession>A0A2P6S411</accession>
<dbReference type="AlphaFoldDB" id="A0A2P6S411"/>
<comment type="caution">
    <text evidence="2">The sequence shown here is derived from an EMBL/GenBank/DDBJ whole genome shotgun (WGS) entry which is preliminary data.</text>
</comment>
<dbReference type="Gramene" id="PRQ53402">
    <property type="protein sequence ID" value="PRQ53402"/>
    <property type="gene ID" value="RchiOBHm_Chr2g0166101"/>
</dbReference>
<dbReference type="InterPro" id="IPR036908">
    <property type="entry name" value="RlpA-like_sf"/>
</dbReference>
<sequence>MAKFQNLFTFAVLFVSTILVQAIAENLPVGEKDGVAWEDGHATFFGDMSGRETLNPEWCMPTAGTIKITATNFCPPNYDPKFNPWCNHPPSKKTFCTCPCLCSQNLLHTKLV</sequence>
<evidence type="ECO:0000313" key="2">
    <source>
        <dbReference type="EMBL" id="PRQ53402.1"/>
    </source>
</evidence>
<gene>
    <name evidence="2" type="ORF">RchiOBHm_Chr2g0166101</name>
</gene>
<evidence type="ECO:0000256" key="1">
    <source>
        <dbReference type="SAM" id="SignalP"/>
    </source>
</evidence>
<evidence type="ECO:0000313" key="3">
    <source>
        <dbReference type="Proteomes" id="UP000238479"/>
    </source>
</evidence>
<protein>
    <submittedName>
        <fullName evidence="2">Putative rlpA-like protein, double-psi beta-barrel</fullName>
    </submittedName>
</protein>
<keyword evidence="1" id="KW-0732">Signal</keyword>
<feature type="chain" id="PRO_5015149893" evidence="1">
    <location>
        <begin position="25"/>
        <end position="112"/>
    </location>
</feature>
<proteinExistence type="predicted"/>
<name>A0A2P6S411_ROSCH</name>
<organism evidence="2 3">
    <name type="scientific">Rosa chinensis</name>
    <name type="common">China rose</name>
    <dbReference type="NCBI Taxonomy" id="74649"/>
    <lineage>
        <taxon>Eukaryota</taxon>
        <taxon>Viridiplantae</taxon>
        <taxon>Streptophyta</taxon>
        <taxon>Embryophyta</taxon>
        <taxon>Tracheophyta</taxon>
        <taxon>Spermatophyta</taxon>
        <taxon>Magnoliopsida</taxon>
        <taxon>eudicotyledons</taxon>
        <taxon>Gunneridae</taxon>
        <taxon>Pentapetalae</taxon>
        <taxon>rosids</taxon>
        <taxon>fabids</taxon>
        <taxon>Rosales</taxon>
        <taxon>Rosaceae</taxon>
        <taxon>Rosoideae</taxon>
        <taxon>Rosoideae incertae sedis</taxon>
        <taxon>Rosa</taxon>
    </lineage>
</organism>